<dbReference type="AlphaFoldDB" id="A0AA37PFB9"/>
<evidence type="ECO:0000313" key="3">
    <source>
        <dbReference type="EMBL" id="GKT51245.1"/>
    </source>
</evidence>
<feature type="compositionally biased region" description="Basic residues" evidence="1">
    <location>
        <begin position="318"/>
        <end position="327"/>
    </location>
</feature>
<organism evidence="3 4">
    <name type="scientific">Colletotrichum spaethianum</name>
    <dbReference type="NCBI Taxonomy" id="700344"/>
    <lineage>
        <taxon>Eukaryota</taxon>
        <taxon>Fungi</taxon>
        <taxon>Dikarya</taxon>
        <taxon>Ascomycota</taxon>
        <taxon>Pezizomycotina</taxon>
        <taxon>Sordariomycetes</taxon>
        <taxon>Hypocreomycetidae</taxon>
        <taxon>Glomerellales</taxon>
        <taxon>Glomerellaceae</taxon>
        <taxon>Colletotrichum</taxon>
        <taxon>Colletotrichum spaethianum species complex</taxon>
    </lineage>
</organism>
<name>A0AA37PFB9_9PEZI</name>
<feature type="compositionally biased region" description="Low complexity" evidence="1">
    <location>
        <begin position="305"/>
        <end position="315"/>
    </location>
</feature>
<feature type="region of interest" description="Disordered" evidence="1">
    <location>
        <begin position="376"/>
        <end position="399"/>
    </location>
</feature>
<feature type="region of interest" description="Disordered" evidence="1">
    <location>
        <begin position="456"/>
        <end position="492"/>
    </location>
</feature>
<feature type="region of interest" description="Disordered" evidence="1">
    <location>
        <begin position="305"/>
        <end position="358"/>
    </location>
</feature>
<proteinExistence type="predicted"/>
<comment type="caution">
    <text evidence="3">The sequence shown here is derived from an EMBL/GenBank/DDBJ whole genome shotgun (WGS) entry which is preliminary data.</text>
</comment>
<feature type="chain" id="PRO_5041218836" evidence="2">
    <location>
        <begin position="23"/>
        <end position="492"/>
    </location>
</feature>
<keyword evidence="2" id="KW-0732">Signal</keyword>
<accession>A0AA37PFB9</accession>
<feature type="compositionally biased region" description="Basic residues" evidence="1">
    <location>
        <begin position="175"/>
        <end position="194"/>
    </location>
</feature>
<keyword evidence="4" id="KW-1185">Reference proteome</keyword>
<feature type="compositionally biased region" description="Polar residues" evidence="1">
    <location>
        <begin position="482"/>
        <end position="492"/>
    </location>
</feature>
<reference evidence="3 4" key="1">
    <citation type="submission" date="2022-03" db="EMBL/GenBank/DDBJ databases">
        <title>Genome data of Colletotrichum spp.</title>
        <authorList>
            <person name="Utami Y.D."/>
            <person name="Hiruma K."/>
        </authorList>
    </citation>
    <scope>NUCLEOTIDE SEQUENCE [LARGE SCALE GENOMIC DNA]</scope>
    <source>
        <strain evidence="3 4">MAFF 239500</strain>
    </source>
</reference>
<gene>
    <name evidence="3" type="ORF">ColSpa_11426</name>
</gene>
<sequence>MRDFTIWAGILLAAGGPSLVNATSQLTSDSAATSVTLLTPTPTTVSTKLPPPASARTDCFRSIRRFRVPPPLPTSSEITTTGSLSAAISESTGIPSHIIMQHKWFSQMTKSLPGLTSQSAAAASLEPLTTATPTTNTVASYTNTTTTAKPTQTSGVPVKCIGKKCLSRPGQRVRCGPKRPSSPKRARIPKKPKNTKTTTSSRATVTVTRTAVPSSGSQAAVTPSATPAVGKTLAPRLLEEPGADVEGLKVPVSTRTRPTDLKSRVAHTMSKSKRELPVQSAHAADLKVNEEGQADTTLLAVAYSTPATTSSPGPTIYSRRRCTRTRRPNCCSQKTTSTSSSVSTATPSGSSTSSSIGPVTVTVTITPSATSTLTLSTASISTSSTSTSTSTSTSSSPANRVTVTVTVTATPEHTPTYILNPAPTRAFGAHEDDSLRELPPVIRTRVAMRINDAVSRALKKQPKTGTSGKPTGKVLATKAPKASQTAQATKKI</sequence>
<dbReference type="GeneID" id="73332228"/>
<evidence type="ECO:0000256" key="2">
    <source>
        <dbReference type="SAM" id="SignalP"/>
    </source>
</evidence>
<feature type="region of interest" description="Disordered" evidence="1">
    <location>
        <begin position="260"/>
        <end position="282"/>
    </location>
</feature>
<evidence type="ECO:0000313" key="4">
    <source>
        <dbReference type="Proteomes" id="UP001055115"/>
    </source>
</evidence>
<dbReference type="RefSeq" id="XP_049133595.1">
    <property type="nucleotide sequence ID" value="XM_049277638.1"/>
</dbReference>
<feature type="signal peptide" evidence="2">
    <location>
        <begin position="1"/>
        <end position="22"/>
    </location>
</feature>
<evidence type="ECO:0000256" key="1">
    <source>
        <dbReference type="SAM" id="MobiDB-lite"/>
    </source>
</evidence>
<feature type="compositionally biased region" description="Low complexity" evidence="1">
    <location>
        <begin position="335"/>
        <end position="358"/>
    </location>
</feature>
<protein>
    <submittedName>
        <fullName evidence="3">Uncharacterized protein</fullName>
    </submittedName>
</protein>
<dbReference type="EMBL" id="BQXU01000046">
    <property type="protein sequence ID" value="GKT51245.1"/>
    <property type="molecule type" value="Genomic_DNA"/>
</dbReference>
<feature type="region of interest" description="Disordered" evidence="1">
    <location>
        <begin position="168"/>
        <end position="201"/>
    </location>
</feature>
<dbReference type="Proteomes" id="UP001055115">
    <property type="component" value="Unassembled WGS sequence"/>
</dbReference>